<evidence type="ECO:0000256" key="4">
    <source>
        <dbReference type="SAM" id="MobiDB-lite"/>
    </source>
</evidence>
<dbReference type="SMART" id="SM00248">
    <property type="entry name" value="ANK"/>
    <property type="match status" value="5"/>
</dbReference>
<dbReference type="GeneID" id="14871648"/>
<dbReference type="InterPro" id="IPR011009">
    <property type="entry name" value="Kinase-like_dom_sf"/>
</dbReference>
<dbReference type="Gene3D" id="1.10.510.10">
    <property type="entry name" value="Transferase(Phosphotransferase) domain 1"/>
    <property type="match status" value="1"/>
</dbReference>
<feature type="region of interest" description="Disordered" evidence="4">
    <location>
        <begin position="456"/>
        <end position="484"/>
    </location>
</feature>
<organism evidence="7 8">
    <name type="scientific">Cavenderia fasciculata</name>
    <name type="common">Slime mold</name>
    <name type="synonym">Dictyostelium fasciculatum</name>
    <dbReference type="NCBI Taxonomy" id="261658"/>
    <lineage>
        <taxon>Eukaryota</taxon>
        <taxon>Amoebozoa</taxon>
        <taxon>Evosea</taxon>
        <taxon>Eumycetozoa</taxon>
        <taxon>Dictyostelia</taxon>
        <taxon>Acytosteliales</taxon>
        <taxon>Cavenderiaceae</taxon>
        <taxon>Cavenderia</taxon>
    </lineage>
</organism>
<dbReference type="InterPro" id="IPR013761">
    <property type="entry name" value="SAM/pointed_sf"/>
</dbReference>
<dbReference type="GO" id="GO:0004672">
    <property type="term" value="F:protein kinase activity"/>
    <property type="evidence" value="ECO:0007669"/>
    <property type="project" value="InterPro"/>
</dbReference>
<feature type="repeat" description="ANK" evidence="3">
    <location>
        <begin position="300"/>
        <end position="334"/>
    </location>
</feature>
<dbReference type="OMA" id="EGHIESC"/>
<feature type="compositionally biased region" description="Low complexity" evidence="4">
    <location>
        <begin position="12"/>
        <end position="28"/>
    </location>
</feature>
<dbReference type="Gene3D" id="1.10.150.50">
    <property type="entry name" value="Transcription Factor, Ets-1"/>
    <property type="match status" value="1"/>
</dbReference>
<dbReference type="CDD" id="cd09487">
    <property type="entry name" value="SAM_superfamily"/>
    <property type="match status" value="1"/>
</dbReference>
<feature type="repeat" description="ANK" evidence="3">
    <location>
        <begin position="335"/>
        <end position="367"/>
    </location>
</feature>
<dbReference type="OrthoDB" id="10261027at2759"/>
<dbReference type="InterPro" id="IPR001660">
    <property type="entry name" value="SAM"/>
</dbReference>
<keyword evidence="1" id="KW-0677">Repeat</keyword>
<evidence type="ECO:0000256" key="1">
    <source>
        <dbReference type="ARBA" id="ARBA00022737"/>
    </source>
</evidence>
<dbReference type="STRING" id="1054147.F4PXK2"/>
<evidence type="ECO:0000259" key="5">
    <source>
        <dbReference type="PROSITE" id="PS50011"/>
    </source>
</evidence>
<dbReference type="SUPFAM" id="SSF48403">
    <property type="entry name" value="Ankyrin repeat"/>
    <property type="match status" value="1"/>
</dbReference>
<feature type="domain" description="Protein kinase" evidence="5">
    <location>
        <begin position="395"/>
        <end position="694"/>
    </location>
</feature>
<feature type="compositionally biased region" description="Low complexity" evidence="4">
    <location>
        <begin position="70"/>
        <end position="129"/>
    </location>
</feature>
<evidence type="ECO:0000313" key="8">
    <source>
        <dbReference type="Proteomes" id="UP000007797"/>
    </source>
</evidence>
<feature type="region of interest" description="Disordered" evidence="4">
    <location>
        <begin position="1"/>
        <end position="155"/>
    </location>
</feature>
<dbReference type="AlphaFoldDB" id="F4PXK2"/>
<gene>
    <name evidence="7" type="ORF">DFA_00090</name>
</gene>
<feature type="compositionally biased region" description="Polar residues" evidence="4">
    <location>
        <begin position="39"/>
        <end position="48"/>
    </location>
</feature>
<proteinExistence type="predicted"/>
<dbReference type="InterPro" id="IPR000719">
    <property type="entry name" value="Prot_kinase_dom"/>
</dbReference>
<dbReference type="Pfam" id="PF00536">
    <property type="entry name" value="SAM_1"/>
    <property type="match status" value="1"/>
</dbReference>
<keyword evidence="8" id="KW-1185">Reference proteome</keyword>
<accession>F4PXK2</accession>
<dbReference type="FunFam" id="1.25.40.20:FF:000433">
    <property type="entry name" value="Probable serine/threonine-protein kinase DDB_G0278535"/>
    <property type="match status" value="1"/>
</dbReference>
<dbReference type="PROSITE" id="PS50011">
    <property type="entry name" value="PROTEIN_KINASE_DOM"/>
    <property type="match status" value="1"/>
</dbReference>
<protein>
    <submittedName>
        <fullName evidence="7">Ankyrin repeat-containing protein</fullName>
    </submittedName>
</protein>
<dbReference type="Proteomes" id="UP000007797">
    <property type="component" value="Unassembled WGS sequence"/>
</dbReference>
<sequence>MFYHILSSGNKQQQQQQQQQQDQEQQQQPTAVVKPKPQLQITQHHYNLSSINKDKEKEKEKDKDKEKDSISSSSTTTTTTTNNQNNQNNNTSSSSSSTATSPTITSLNTFNTTSTTTTTTAPTSSTASSLDRKSWMTEAFSRRSSTSLPTTPMSRPLNKLHQAIAAKDLTKVKQRLAQPRKAKLEMLELDHMDQNPLCAALRFGCYDIVKDILQFYQTNKLDINQQDKNGYTALHVATSNCDDQILMLLLREEGVNVNLINDDKNSALHYFCQKFKSPNLSEPFELFLKKGVNINLQNKNGETPLHKSIFNNSVRLLMVNKLLEHKAEVNVLNSRGESPLHFAVRLGREDLVSVLVKAGADPNIKGNEKKTCYELSLQGQNVKVINFLKNVQDVYNWLQSIELGEYWLNFVKEEIFMDLLPDLDDTTLDSLKIVTKGHRIQITKQCRLLKEQQLQPTPTKLPKPVTPKGDKSTPPGGSFEKESIQSDELRTTLVNIHNGSNIIYSNDLEYTLLQSRFSVPCDEHGQMTLGIQQLHNNQPQIVHRDFKSLNLLVNEDWECKVCDFGLSRFNTADNLDTLSKIRGTFAYCSPEVANGSGSPYTTKSDIFSIGIVFWELLVRVLTGEYSRPYSEYPHIKMDFQIMLNSKEGLRPTLPSSCPAGLVNLYKDCVHQEASHRPTCEDIISSLNILKKEYVAHRQSWDTLLKQQYIHSNNNNSANTTFSSSNSSTSTTPNSLNIFNNNSNHSNDHK</sequence>
<dbReference type="SUPFAM" id="SSF56112">
    <property type="entry name" value="Protein kinase-like (PK-like)"/>
    <property type="match status" value="1"/>
</dbReference>
<evidence type="ECO:0000313" key="7">
    <source>
        <dbReference type="EMBL" id="EGG19512.1"/>
    </source>
</evidence>
<dbReference type="PROSITE" id="PS50105">
    <property type="entry name" value="SAM_DOMAIN"/>
    <property type="match status" value="1"/>
</dbReference>
<feature type="repeat" description="ANK" evidence="3">
    <location>
        <begin position="229"/>
        <end position="262"/>
    </location>
</feature>
<evidence type="ECO:0000259" key="6">
    <source>
        <dbReference type="PROSITE" id="PS50105"/>
    </source>
</evidence>
<dbReference type="Gene3D" id="1.25.40.20">
    <property type="entry name" value="Ankyrin repeat-containing domain"/>
    <property type="match status" value="2"/>
</dbReference>
<dbReference type="InterPro" id="IPR036770">
    <property type="entry name" value="Ankyrin_rpt-contain_sf"/>
</dbReference>
<dbReference type="SMART" id="SM00454">
    <property type="entry name" value="SAM"/>
    <property type="match status" value="1"/>
</dbReference>
<feature type="compositionally biased region" description="Low complexity" evidence="4">
    <location>
        <begin position="142"/>
        <end position="155"/>
    </location>
</feature>
<dbReference type="InterPro" id="IPR008271">
    <property type="entry name" value="Ser/Thr_kinase_AS"/>
</dbReference>
<reference evidence="8" key="1">
    <citation type="journal article" date="2011" name="Genome Res.">
        <title>Phylogeny-wide analysis of social amoeba genomes highlights ancient origins for complex intercellular communication.</title>
        <authorList>
            <person name="Heidel A.J."/>
            <person name="Lawal H.M."/>
            <person name="Felder M."/>
            <person name="Schilde C."/>
            <person name="Helps N.R."/>
            <person name="Tunggal B."/>
            <person name="Rivero F."/>
            <person name="John U."/>
            <person name="Schleicher M."/>
            <person name="Eichinger L."/>
            <person name="Platzer M."/>
            <person name="Noegel A.A."/>
            <person name="Schaap P."/>
            <person name="Gloeckner G."/>
        </authorList>
    </citation>
    <scope>NUCLEOTIDE SEQUENCE [LARGE SCALE GENOMIC DNA]</scope>
    <source>
        <strain evidence="8">SH3</strain>
    </source>
</reference>
<evidence type="ECO:0000256" key="3">
    <source>
        <dbReference type="PROSITE-ProRule" id="PRU00023"/>
    </source>
</evidence>
<dbReference type="PANTHER" id="PTHR24198">
    <property type="entry name" value="ANKYRIN REPEAT AND PROTEIN KINASE DOMAIN-CONTAINING PROTEIN"/>
    <property type="match status" value="1"/>
</dbReference>
<feature type="compositionally biased region" description="Basic and acidic residues" evidence="4">
    <location>
        <begin position="52"/>
        <end position="69"/>
    </location>
</feature>
<dbReference type="Pfam" id="PF12796">
    <property type="entry name" value="Ank_2"/>
    <property type="match status" value="2"/>
</dbReference>
<evidence type="ECO:0000256" key="2">
    <source>
        <dbReference type="ARBA" id="ARBA00023043"/>
    </source>
</evidence>
<dbReference type="KEGG" id="dfa:DFA_00090"/>
<feature type="domain" description="SAM" evidence="6">
    <location>
        <begin position="389"/>
        <end position="452"/>
    </location>
</feature>
<dbReference type="EMBL" id="GL883014">
    <property type="protein sequence ID" value="EGG19512.1"/>
    <property type="molecule type" value="Genomic_DNA"/>
</dbReference>
<dbReference type="InterPro" id="IPR002110">
    <property type="entry name" value="Ankyrin_rpt"/>
</dbReference>
<dbReference type="Pfam" id="PF00069">
    <property type="entry name" value="Pkinase"/>
    <property type="match status" value="1"/>
</dbReference>
<dbReference type="RefSeq" id="XP_004357806.1">
    <property type="nucleotide sequence ID" value="XM_004357749.1"/>
</dbReference>
<dbReference type="SUPFAM" id="SSF47769">
    <property type="entry name" value="SAM/Pointed domain"/>
    <property type="match status" value="1"/>
</dbReference>
<dbReference type="PROSITE" id="PS50088">
    <property type="entry name" value="ANK_REPEAT"/>
    <property type="match status" value="3"/>
</dbReference>
<name>F4PXK2_CACFS</name>
<feature type="region of interest" description="Disordered" evidence="4">
    <location>
        <begin position="715"/>
        <end position="749"/>
    </location>
</feature>
<dbReference type="PROSITE" id="PS00108">
    <property type="entry name" value="PROTEIN_KINASE_ST"/>
    <property type="match status" value="1"/>
</dbReference>
<dbReference type="GO" id="GO:0005524">
    <property type="term" value="F:ATP binding"/>
    <property type="evidence" value="ECO:0007669"/>
    <property type="project" value="InterPro"/>
</dbReference>
<keyword evidence="2 3" id="KW-0040">ANK repeat</keyword>
<dbReference type="PANTHER" id="PTHR24198:SF165">
    <property type="entry name" value="ANKYRIN REPEAT-CONTAINING PROTEIN-RELATED"/>
    <property type="match status" value="1"/>
</dbReference>
<dbReference type="PROSITE" id="PS50297">
    <property type="entry name" value="ANK_REP_REGION"/>
    <property type="match status" value="3"/>
</dbReference>
<dbReference type="GO" id="GO:0005737">
    <property type="term" value="C:cytoplasm"/>
    <property type="evidence" value="ECO:0007669"/>
    <property type="project" value="TreeGrafter"/>
</dbReference>